<accession>A0A0D9QK12</accession>
<dbReference type="RefSeq" id="XP_012336329.1">
    <property type="nucleotide sequence ID" value="XM_012480906.1"/>
</dbReference>
<dbReference type="InterPro" id="IPR015943">
    <property type="entry name" value="WD40/YVTN_repeat-like_dom_sf"/>
</dbReference>
<evidence type="ECO:0000259" key="2">
    <source>
        <dbReference type="Pfam" id="PF10433"/>
    </source>
</evidence>
<dbReference type="OrthoDB" id="6109at2759"/>
<reference evidence="3 4" key="1">
    <citation type="submission" date="2014-03" db="EMBL/GenBank/DDBJ databases">
        <title>The Genome Sequence of Plasmodium fragile nilgiri.</title>
        <authorList>
            <consortium name="The Broad Institute Genomics Platform"/>
            <consortium name="The Broad Institute Genome Sequencing Center for Infectious Disease"/>
            <person name="Neafsey D."/>
            <person name="Duraisingh M."/>
            <person name="Young S.K."/>
            <person name="Zeng Q."/>
            <person name="Gargeya S."/>
            <person name="Abouelleil A."/>
            <person name="Alvarado L."/>
            <person name="Chapman S.B."/>
            <person name="Gainer-Dewar J."/>
            <person name="Goldberg J."/>
            <person name="Griggs A."/>
            <person name="Gujja S."/>
            <person name="Hansen M."/>
            <person name="Howarth C."/>
            <person name="Imamovic A."/>
            <person name="Larimer J."/>
            <person name="Pearson M."/>
            <person name="Poon T.W."/>
            <person name="Priest M."/>
            <person name="Roberts A."/>
            <person name="Saif S."/>
            <person name="Shea T."/>
            <person name="Sykes S."/>
            <person name="Wortman J."/>
            <person name="Nusbaum C."/>
            <person name="Birren B."/>
        </authorList>
    </citation>
    <scope>NUCLEOTIDE SEQUENCE [LARGE SCALE GENOMIC DNA]</scope>
    <source>
        <strain evidence="4">nilgiri</strain>
    </source>
</reference>
<sequence>MHPREAEGCAGGGTEGQRRPDSVGLYNFYNNIIPSQSIRTAIYTNIKGNKKKYLLYACSNYLNVCSVDKDGYTSDYTKHAVFAEILELREYIPEKLADSGPKENIKSYVFLLTRKYNLLLLHFDVKLNDFVTISQVNLHEVNGMNIEEDITLLLDDRNRTLLFYGYKSILKYIHIDYDDYFNLSHIYTLRLDEGLVIDIIFLKFNKEQRGRGGGSGREQKDQMKAFQLSTSKHNIDTHDEYPCEPMFTAKGDSHRSSTKNRGDHFTTDFITDVKAEGRSHAQEVSIKEETRSSVIDGQYTTVERIKRQYADKTASPDHDASLNDILCRSEERDTANLGFKKGFSERTYKNENQMQTQEGYPPIDTSRDSFFADDIHWGNNESRKKNDTHGNHYKGRKKEKSKISATICVLYDAKKKESTTYERYIRLIRLYSANDDHRPSSLSETSTSMNPRIKNGFSEYGHVHTSGASYPYSSEFNFVKEPKDEEKCIHLMYYKPVVVDSSINKLLCFARNRLMLVGFQFISYVNLETDKDRNFFLSSELRTIRCIEQLSRNKFILSDDYGDLFILSCLYESNPSSLRIKSDYSNAGSSPRGVSMGAGREGVNHGDDVNGYTNNYSLNISSCINSITLQFIGTCSRSNVIVSLFPDIIFLGSQVSDSYLLRMHNYPVCEYEDYNPVEPPPLATHNDFHCLVSGTHVGGGAAAHNLNDENEGSLGGHFPKTDATHVTDLTSEANGTNTLFNHLEGGPQHEDLLQGHAGAENAMFPDRANESCAISHCYDENVIAHPSEYATVTCLENDGLNMEERGFVVQSKNIMQEKKKKKKNSSSKFYRSYKIWDPF</sequence>
<dbReference type="Pfam" id="PF10433">
    <property type="entry name" value="Beta-prop_RSE1_1st"/>
    <property type="match status" value="1"/>
</dbReference>
<gene>
    <name evidence="3" type="ORF">AK88_03285</name>
</gene>
<proteinExistence type="predicted"/>
<dbReference type="Gene3D" id="2.130.10.10">
    <property type="entry name" value="YVTN repeat-like/Quinoprotein amine dehydrogenase"/>
    <property type="match status" value="2"/>
</dbReference>
<feature type="domain" description="RSE1/DDB1/CPSF1 first beta-propeller" evidence="2">
    <location>
        <begin position="37"/>
        <end position="204"/>
    </location>
</feature>
<organism evidence="3 4">
    <name type="scientific">Plasmodium fragile</name>
    <dbReference type="NCBI Taxonomy" id="5857"/>
    <lineage>
        <taxon>Eukaryota</taxon>
        <taxon>Sar</taxon>
        <taxon>Alveolata</taxon>
        <taxon>Apicomplexa</taxon>
        <taxon>Aconoidasida</taxon>
        <taxon>Haemosporida</taxon>
        <taxon>Plasmodiidae</taxon>
        <taxon>Plasmodium</taxon>
        <taxon>Plasmodium (Plasmodium)</taxon>
    </lineage>
</organism>
<evidence type="ECO:0000313" key="4">
    <source>
        <dbReference type="Proteomes" id="UP000054561"/>
    </source>
</evidence>
<dbReference type="InterPro" id="IPR018846">
    <property type="entry name" value="Beta-prop_RSE1/DDB1/CPSF1_1st"/>
</dbReference>
<name>A0A0D9QK12_PLAFR</name>
<evidence type="ECO:0000313" key="3">
    <source>
        <dbReference type="EMBL" id="KJP87117.1"/>
    </source>
</evidence>
<feature type="region of interest" description="Disordered" evidence="1">
    <location>
        <begin position="377"/>
        <end position="397"/>
    </location>
</feature>
<dbReference type="EMBL" id="KQ001680">
    <property type="protein sequence ID" value="KJP87117.1"/>
    <property type="molecule type" value="Genomic_DNA"/>
</dbReference>
<dbReference type="Proteomes" id="UP000054561">
    <property type="component" value="Unassembled WGS sequence"/>
</dbReference>
<protein>
    <recommendedName>
        <fullName evidence="2">RSE1/DDB1/CPSF1 first beta-propeller domain-containing protein</fullName>
    </recommendedName>
</protein>
<dbReference type="AlphaFoldDB" id="A0A0D9QK12"/>
<dbReference type="VEuPathDB" id="PlasmoDB:AK88_03285"/>
<dbReference type="GeneID" id="24268599"/>
<keyword evidence="4" id="KW-1185">Reference proteome</keyword>
<feature type="compositionally biased region" description="Basic and acidic residues" evidence="1">
    <location>
        <begin position="377"/>
        <end position="390"/>
    </location>
</feature>
<evidence type="ECO:0000256" key="1">
    <source>
        <dbReference type="SAM" id="MobiDB-lite"/>
    </source>
</evidence>